<keyword evidence="3" id="KW-1003">Cell membrane</keyword>
<dbReference type="AlphaFoldDB" id="A0A067R2J3"/>
<dbReference type="GO" id="GO:0008528">
    <property type="term" value="F:G protein-coupled peptide receptor activity"/>
    <property type="evidence" value="ECO:0007669"/>
    <property type="project" value="TreeGrafter"/>
</dbReference>
<dbReference type="OMA" id="QWTSCCS"/>
<dbReference type="CDD" id="cd15041">
    <property type="entry name" value="7tmB1_hormone_R"/>
    <property type="match status" value="1"/>
</dbReference>
<keyword evidence="9" id="KW-0325">Glycoprotein</keyword>
<dbReference type="InterPro" id="IPR000832">
    <property type="entry name" value="GPCR_2_secretin-like"/>
</dbReference>
<evidence type="ECO:0000259" key="14">
    <source>
        <dbReference type="PROSITE" id="PS50261"/>
    </source>
</evidence>
<evidence type="ECO:0000256" key="8">
    <source>
        <dbReference type="ARBA" id="ARBA00023170"/>
    </source>
</evidence>
<evidence type="ECO:0000256" key="9">
    <source>
        <dbReference type="ARBA" id="ARBA00023180"/>
    </source>
</evidence>
<protein>
    <submittedName>
        <fullName evidence="15">Calcitonin gene-related peptide type 1 receptor</fullName>
    </submittedName>
</protein>
<evidence type="ECO:0000256" key="3">
    <source>
        <dbReference type="ARBA" id="ARBA00022475"/>
    </source>
</evidence>
<feature type="transmembrane region" description="Helical" evidence="11">
    <location>
        <begin position="289"/>
        <end position="307"/>
    </location>
</feature>
<evidence type="ECO:0000256" key="6">
    <source>
        <dbReference type="ARBA" id="ARBA00023040"/>
    </source>
</evidence>
<dbReference type="GO" id="GO:0007188">
    <property type="term" value="P:adenylate cyclase-modulating G protein-coupled receptor signaling pathway"/>
    <property type="evidence" value="ECO:0007669"/>
    <property type="project" value="TreeGrafter"/>
</dbReference>
<keyword evidence="16" id="KW-1185">Reference proteome</keyword>
<dbReference type="EMBL" id="KK852804">
    <property type="protein sequence ID" value="KDR16222.1"/>
    <property type="molecule type" value="Genomic_DNA"/>
</dbReference>
<keyword evidence="5 11" id="KW-1133">Transmembrane helix</keyword>
<dbReference type="Pfam" id="PF02793">
    <property type="entry name" value="HRM"/>
    <property type="match status" value="1"/>
</dbReference>
<evidence type="ECO:0000256" key="7">
    <source>
        <dbReference type="ARBA" id="ARBA00023136"/>
    </source>
</evidence>
<reference evidence="15 16" key="1">
    <citation type="journal article" date="2014" name="Nat. Commun.">
        <title>Molecular traces of alternative social organization in a termite genome.</title>
        <authorList>
            <person name="Terrapon N."/>
            <person name="Li C."/>
            <person name="Robertson H.M."/>
            <person name="Ji L."/>
            <person name="Meng X."/>
            <person name="Booth W."/>
            <person name="Chen Z."/>
            <person name="Childers C.P."/>
            <person name="Glastad K.M."/>
            <person name="Gokhale K."/>
            <person name="Gowin J."/>
            <person name="Gronenberg W."/>
            <person name="Hermansen R.A."/>
            <person name="Hu H."/>
            <person name="Hunt B.G."/>
            <person name="Huylmans A.K."/>
            <person name="Khalil S.M."/>
            <person name="Mitchell R.D."/>
            <person name="Munoz-Torres M.C."/>
            <person name="Mustard J.A."/>
            <person name="Pan H."/>
            <person name="Reese J.T."/>
            <person name="Scharf M.E."/>
            <person name="Sun F."/>
            <person name="Vogel H."/>
            <person name="Xiao J."/>
            <person name="Yang W."/>
            <person name="Yang Z."/>
            <person name="Yang Z."/>
            <person name="Zhou J."/>
            <person name="Zhu J."/>
            <person name="Brent C.S."/>
            <person name="Elsik C.G."/>
            <person name="Goodisman M.A."/>
            <person name="Liberles D.A."/>
            <person name="Roe R.M."/>
            <person name="Vargo E.L."/>
            <person name="Vilcinskas A."/>
            <person name="Wang J."/>
            <person name="Bornberg-Bauer E."/>
            <person name="Korb J."/>
            <person name="Zhang G."/>
            <person name="Liebig J."/>
        </authorList>
    </citation>
    <scope>NUCLEOTIDE SEQUENCE [LARGE SCALE GENOMIC DNA]</scope>
    <source>
        <tissue evidence="15">Whole organism</tissue>
    </source>
</reference>
<evidence type="ECO:0000256" key="5">
    <source>
        <dbReference type="ARBA" id="ARBA00022989"/>
    </source>
</evidence>
<keyword evidence="6" id="KW-0297">G-protein coupled receptor</keyword>
<dbReference type="InterPro" id="IPR001879">
    <property type="entry name" value="GPCR_2_extracellular_dom"/>
</dbReference>
<dbReference type="InterPro" id="IPR050332">
    <property type="entry name" value="GPCR_2"/>
</dbReference>
<name>A0A067R2J3_ZOONE</name>
<evidence type="ECO:0000256" key="2">
    <source>
        <dbReference type="ARBA" id="ARBA00005314"/>
    </source>
</evidence>
<dbReference type="Gene3D" id="1.20.1070.10">
    <property type="entry name" value="Rhodopsin 7-helix transmembrane proteins"/>
    <property type="match status" value="1"/>
</dbReference>
<comment type="similarity">
    <text evidence="2">Belongs to the G-protein coupled receptor 2 family.</text>
</comment>
<dbReference type="STRING" id="136037.A0A067R2J3"/>
<proteinExistence type="inferred from homology"/>
<keyword evidence="7 11" id="KW-0472">Membrane</keyword>
<feature type="transmembrane region" description="Helical" evidence="11">
    <location>
        <begin position="208"/>
        <end position="229"/>
    </location>
</feature>
<evidence type="ECO:0000313" key="15">
    <source>
        <dbReference type="EMBL" id="KDR16222.1"/>
    </source>
</evidence>
<dbReference type="Pfam" id="PF00002">
    <property type="entry name" value="7tm_2"/>
    <property type="match status" value="1"/>
</dbReference>
<keyword evidence="10" id="KW-0807">Transducer</keyword>
<dbReference type="PROSITE" id="PS50261">
    <property type="entry name" value="G_PROTEIN_RECEP_F2_4"/>
    <property type="match status" value="1"/>
</dbReference>
<keyword evidence="8 15" id="KW-0675">Receptor</keyword>
<feature type="transmembrane region" description="Helical" evidence="11">
    <location>
        <begin position="440"/>
        <end position="463"/>
    </location>
</feature>
<dbReference type="PRINTS" id="PR00249">
    <property type="entry name" value="GPCRSECRETIN"/>
</dbReference>
<evidence type="ECO:0000313" key="16">
    <source>
        <dbReference type="Proteomes" id="UP000027135"/>
    </source>
</evidence>
<dbReference type="SMART" id="SM00008">
    <property type="entry name" value="HormR"/>
    <property type="match status" value="1"/>
</dbReference>
<feature type="transmembrane region" description="Helical" evidence="11">
    <location>
        <begin position="327"/>
        <end position="350"/>
    </location>
</feature>
<dbReference type="InterPro" id="IPR036445">
    <property type="entry name" value="GPCR_2_extracell_dom_sf"/>
</dbReference>
<dbReference type="PROSITE" id="PS50227">
    <property type="entry name" value="G_PROTEIN_RECEP_F2_3"/>
    <property type="match status" value="1"/>
</dbReference>
<gene>
    <name evidence="15" type="ORF">L798_09639</name>
</gene>
<accession>A0A067R2J3</accession>
<dbReference type="eggNOG" id="KOG4564">
    <property type="taxonomic scope" value="Eukaryota"/>
</dbReference>
<evidence type="ECO:0000256" key="12">
    <source>
        <dbReference type="SAM" id="SignalP"/>
    </source>
</evidence>
<keyword evidence="4 11" id="KW-0812">Transmembrane</keyword>
<dbReference type="Proteomes" id="UP000027135">
    <property type="component" value="Unassembled WGS sequence"/>
</dbReference>
<dbReference type="InterPro" id="IPR017981">
    <property type="entry name" value="GPCR_2-like_7TM"/>
</dbReference>
<evidence type="ECO:0000256" key="11">
    <source>
        <dbReference type="SAM" id="Phobius"/>
    </source>
</evidence>
<dbReference type="PROSITE" id="PS00649">
    <property type="entry name" value="G_PROTEIN_RECEP_F2_1"/>
    <property type="match status" value="1"/>
</dbReference>
<dbReference type="GO" id="GO:0007166">
    <property type="term" value="P:cell surface receptor signaling pathway"/>
    <property type="evidence" value="ECO:0007669"/>
    <property type="project" value="InterPro"/>
</dbReference>
<evidence type="ECO:0000259" key="13">
    <source>
        <dbReference type="PROSITE" id="PS50227"/>
    </source>
</evidence>
<evidence type="ECO:0000256" key="10">
    <source>
        <dbReference type="ARBA" id="ARBA00023224"/>
    </source>
</evidence>
<feature type="transmembrane region" description="Helical" evidence="11">
    <location>
        <begin position="250"/>
        <end position="269"/>
    </location>
</feature>
<dbReference type="PANTHER" id="PTHR45620:SF42">
    <property type="entry name" value="G-PROTEIN COUPLED RECEPTOR SEB-2"/>
    <property type="match status" value="1"/>
</dbReference>
<feature type="chain" id="PRO_5001648313" evidence="12">
    <location>
        <begin position="25"/>
        <end position="504"/>
    </location>
</feature>
<feature type="domain" description="G-protein coupled receptors family 2 profile 2" evidence="14">
    <location>
        <begin position="207"/>
        <end position="464"/>
    </location>
</feature>
<feature type="transmembrane region" description="Helical" evidence="11">
    <location>
        <begin position="411"/>
        <end position="428"/>
    </location>
</feature>
<organism evidence="15 16">
    <name type="scientific">Zootermopsis nevadensis</name>
    <name type="common">Dampwood termite</name>
    <dbReference type="NCBI Taxonomy" id="136037"/>
    <lineage>
        <taxon>Eukaryota</taxon>
        <taxon>Metazoa</taxon>
        <taxon>Ecdysozoa</taxon>
        <taxon>Arthropoda</taxon>
        <taxon>Hexapoda</taxon>
        <taxon>Insecta</taxon>
        <taxon>Pterygota</taxon>
        <taxon>Neoptera</taxon>
        <taxon>Polyneoptera</taxon>
        <taxon>Dictyoptera</taxon>
        <taxon>Blattodea</taxon>
        <taxon>Blattoidea</taxon>
        <taxon>Termitoidae</taxon>
        <taxon>Termopsidae</taxon>
        <taxon>Zootermopsis</taxon>
    </lineage>
</organism>
<dbReference type="SUPFAM" id="SSF111418">
    <property type="entry name" value="Hormone receptor domain"/>
    <property type="match status" value="1"/>
</dbReference>
<dbReference type="PROSITE" id="PS00650">
    <property type="entry name" value="G_PROTEIN_RECEP_F2_2"/>
    <property type="match status" value="1"/>
</dbReference>
<dbReference type="Gene3D" id="4.10.1240.10">
    <property type="entry name" value="GPCR, family 2, extracellular hormone receptor domain"/>
    <property type="match status" value="1"/>
</dbReference>
<keyword evidence="12" id="KW-0732">Signal</keyword>
<evidence type="ECO:0000256" key="1">
    <source>
        <dbReference type="ARBA" id="ARBA00004651"/>
    </source>
</evidence>
<dbReference type="PANTHER" id="PTHR45620">
    <property type="entry name" value="PDF RECEPTOR-LIKE PROTEIN-RELATED"/>
    <property type="match status" value="1"/>
</dbReference>
<feature type="domain" description="G-protein coupled receptors family 2 profile 1" evidence="13">
    <location>
        <begin position="113"/>
        <end position="202"/>
    </location>
</feature>
<feature type="transmembrane region" description="Helical" evidence="11">
    <location>
        <begin position="370"/>
        <end position="391"/>
    </location>
</feature>
<comment type="subcellular location">
    <subcellularLocation>
        <location evidence="1">Cell membrane</location>
        <topology evidence="1">Multi-pass membrane protein</topology>
    </subcellularLocation>
</comment>
<dbReference type="GO" id="GO:0005886">
    <property type="term" value="C:plasma membrane"/>
    <property type="evidence" value="ECO:0007669"/>
    <property type="project" value="UniProtKB-SubCell"/>
</dbReference>
<sequence>MYLQATMLLTLTLITVALLSRVASENSSVRLCRLQDRLLPEMKFRRVSCSQCYKYMHESNFKPGMKAKLTKNMSLVIGNITVEASMSSDQLTHTFINEAATQKWRKCCIKAADCCKEMIEVTGIANGSDWCPGIWDGWMCWPDTPPHSTRQHACPTFIRFGTTEDNCELTVRKSCEGDGRWRGHPIYQNIQWTDYSSCSVHSIMERRLYIGVAAYTVTAVALLPALVIFHLYKQLHGHRIALHKNLFVSLLFNAVFEIWFKTGVLLTAYDDTNNGNKSVLKQNGPYCKLILLLTKYFRLTNYMWMFCEGFYLHRLISTTFAEERSLLLFYAIGWGFPLLPVLIYALLRIIDSDRDCWAMPTDPSEWVLNVPSLLSLLVNMIFLVNIIRVLVIKLRAPHHHEPSQYRKAVKATLVLVPLFGLHFGITMYRPQSGTCQWQELYVYLDILLDGLQGAVVALIFCYINGEVHALMRRSYRNFLELRNPSFSAGPCLGGSTVTTTQTAF</sequence>
<dbReference type="InParanoid" id="A0A067R2J3"/>
<feature type="signal peptide" evidence="12">
    <location>
        <begin position="1"/>
        <end position="24"/>
    </location>
</feature>
<dbReference type="InterPro" id="IPR017983">
    <property type="entry name" value="GPCR_2_secretin-like_CS"/>
</dbReference>
<evidence type="ECO:0000256" key="4">
    <source>
        <dbReference type="ARBA" id="ARBA00022692"/>
    </source>
</evidence>